<dbReference type="Proteomes" id="UP000093523">
    <property type="component" value="Unassembled WGS sequence"/>
</dbReference>
<dbReference type="EMBL" id="MAJU01000031">
    <property type="protein sequence ID" value="OCH17109.1"/>
    <property type="molecule type" value="Genomic_DNA"/>
</dbReference>
<sequence length="75" mass="8754">MKAIGYTLIFLLFSPNIHAKSMAKYYKYHQPKGCETLNRSLSHVNKLLSFSDGKEYKEKLKEKKALMKLRKEKGC</sequence>
<evidence type="ECO:0000313" key="2">
    <source>
        <dbReference type="Proteomes" id="UP000093523"/>
    </source>
</evidence>
<comment type="caution">
    <text evidence="1">The sequence shown here is derived from an EMBL/GenBank/DDBJ whole genome shotgun (WGS) entry which is preliminary data.</text>
</comment>
<reference evidence="1 2" key="1">
    <citation type="submission" date="2016-06" db="EMBL/GenBank/DDBJ databases">
        <authorList>
            <person name="Kjaerup R.B."/>
            <person name="Dalgaard T.S."/>
            <person name="Juul-Madsen H.R."/>
        </authorList>
    </citation>
    <scope>NUCLEOTIDE SEQUENCE [LARGE SCALE GENOMIC DNA]</scope>
    <source>
        <strain evidence="1 2">1S159</strain>
    </source>
</reference>
<proteinExistence type="predicted"/>
<name>A0A1B9NTZ8_ALILO</name>
<evidence type="ECO:0000313" key="1">
    <source>
        <dbReference type="EMBL" id="OCH17109.1"/>
    </source>
</evidence>
<gene>
    <name evidence="1" type="ORF">A6E04_19855</name>
</gene>
<dbReference type="STRING" id="688.A6E04_19855"/>
<dbReference type="OrthoDB" id="5919034at2"/>
<protein>
    <submittedName>
        <fullName evidence="1">Uncharacterized protein</fullName>
    </submittedName>
</protein>
<accession>A0A1B9NTZ8</accession>
<dbReference type="AlphaFoldDB" id="A0A1B9NTZ8"/>
<dbReference type="RefSeq" id="WP_017023212.1">
    <property type="nucleotide sequence ID" value="NZ_CAWMPN010000031.1"/>
</dbReference>
<organism evidence="1 2">
    <name type="scientific">Aliivibrio logei</name>
    <name type="common">Vibrio logei</name>
    <dbReference type="NCBI Taxonomy" id="688"/>
    <lineage>
        <taxon>Bacteria</taxon>
        <taxon>Pseudomonadati</taxon>
        <taxon>Pseudomonadota</taxon>
        <taxon>Gammaproteobacteria</taxon>
        <taxon>Vibrionales</taxon>
        <taxon>Vibrionaceae</taxon>
        <taxon>Aliivibrio</taxon>
    </lineage>
</organism>